<accession>A0AAD7D619</accession>
<name>A0AAD7D619_MYCRO</name>
<gene>
    <name evidence="1" type="ORF">B0H17DRAFT_1138564</name>
</gene>
<sequence>MLAYVSALVFSLVVHAAFALLYISIVPVAATHLANISHFPFPSFPPLPTHLRALSMVVPTCTHTPVRLPSELWAWYFIYQLLLSDAPSVYQRSAALGKSVVRGAFSCTKASSVGSGSAATEQRGGKG</sequence>
<evidence type="ECO:0000313" key="2">
    <source>
        <dbReference type="Proteomes" id="UP001221757"/>
    </source>
</evidence>
<comment type="caution">
    <text evidence="1">The sequence shown here is derived from an EMBL/GenBank/DDBJ whole genome shotgun (WGS) entry which is preliminary data.</text>
</comment>
<reference evidence="1" key="1">
    <citation type="submission" date="2023-03" db="EMBL/GenBank/DDBJ databases">
        <title>Massive genome expansion in bonnet fungi (Mycena s.s.) driven by repeated elements and novel gene families across ecological guilds.</title>
        <authorList>
            <consortium name="Lawrence Berkeley National Laboratory"/>
            <person name="Harder C.B."/>
            <person name="Miyauchi S."/>
            <person name="Viragh M."/>
            <person name="Kuo A."/>
            <person name="Thoen E."/>
            <person name="Andreopoulos B."/>
            <person name="Lu D."/>
            <person name="Skrede I."/>
            <person name="Drula E."/>
            <person name="Henrissat B."/>
            <person name="Morin E."/>
            <person name="Kohler A."/>
            <person name="Barry K."/>
            <person name="LaButti K."/>
            <person name="Morin E."/>
            <person name="Salamov A."/>
            <person name="Lipzen A."/>
            <person name="Mereny Z."/>
            <person name="Hegedus B."/>
            <person name="Baldrian P."/>
            <person name="Stursova M."/>
            <person name="Weitz H."/>
            <person name="Taylor A."/>
            <person name="Grigoriev I.V."/>
            <person name="Nagy L.G."/>
            <person name="Martin F."/>
            <person name="Kauserud H."/>
        </authorList>
    </citation>
    <scope>NUCLEOTIDE SEQUENCE</scope>
    <source>
        <strain evidence="1">CBHHK067</strain>
    </source>
</reference>
<dbReference type="EMBL" id="JARKIE010000120">
    <property type="protein sequence ID" value="KAJ7681268.1"/>
    <property type="molecule type" value="Genomic_DNA"/>
</dbReference>
<organism evidence="1 2">
    <name type="scientific">Mycena rosella</name>
    <name type="common">Pink bonnet</name>
    <name type="synonym">Agaricus rosellus</name>
    <dbReference type="NCBI Taxonomy" id="1033263"/>
    <lineage>
        <taxon>Eukaryota</taxon>
        <taxon>Fungi</taxon>
        <taxon>Dikarya</taxon>
        <taxon>Basidiomycota</taxon>
        <taxon>Agaricomycotina</taxon>
        <taxon>Agaricomycetes</taxon>
        <taxon>Agaricomycetidae</taxon>
        <taxon>Agaricales</taxon>
        <taxon>Marasmiineae</taxon>
        <taxon>Mycenaceae</taxon>
        <taxon>Mycena</taxon>
    </lineage>
</organism>
<protein>
    <submittedName>
        <fullName evidence="1">Uncharacterized protein</fullName>
    </submittedName>
</protein>
<dbReference type="AlphaFoldDB" id="A0AAD7D619"/>
<evidence type="ECO:0000313" key="1">
    <source>
        <dbReference type="EMBL" id="KAJ7681268.1"/>
    </source>
</evidence>
<proteinExistence type="predicted"/>
<dbReference type="Proteomes" id="UP001221757">
    <property type="component" value="Unassembled WGS sequence"/>
</dbReference>
<keyword evidence="2" id="KW-1185">Reference proteome</keyword>